<keyword evidence="11" id="KW-0496">Mitochondrion</keyword>
<dbReference type="FunFam" id="3.20.20.70:FF:000062">
    <property type="entry name" value="Cytochrome b2, mitochondrial, putative"/>
    <property type="match status" value="1"/>
</dbReference>
<evidence type="ECO:0000259" key="19">
    <source>
        <dbReference type="PROSITE" id="PS51349"/>
    </source>
</evidence>
<dbReference type="CDD" id="cd02922">
    <property type="entry name" value="FCB2_FMN"/>
    <property type="match status" value="1"/>
</dbReference>
<evidence type="ECO:0000256" key="12">
    <source>
        <dbReference type="ARBA" id="ARBA00052399"/>
    </source>
</evidence>
<evidence type="ECO:0000256" key="7">
    <source>
        <dbReference type="ARBA" id="ARBA00022643"/>
    </source>
</evidence>
<evidence type="ECO:0000259" key="18">
    <source>
        <dbReference type="PROSITE" id="PS50255"/>
    </source>
</evidence>
<dbReference type="Pfam" id="PF00173">
    <property type="entry name" value="Cyt-b5"/>
    <property type="match status" value="1"/>
</dbReference>
<evidence type="ECO:0000256" key="5">
    <source>
        <dbReference type="ARBA" id="ARBA00022617"/>
    </source>
</evidence>
<reference evidence="20 21" key="1">
    <citation type="journal article" date="2018" name="Sci. Rep.">
        <title>Comparative genomics provides insights into the lifestyle and reveals functional heterogeneity of dark septate endophytic fungi.</title>
        <authorList>
            <person name="Knapp D.G."/>
            <person name="Nemeth J.B."/>
            <person name="Barry K."/>
            <person name="Hainaut M."/>
            <person name="Henrissat B."/>
            <person name="Johnson J."/>
            <person name="Kuo A."/>
            <person name="Lim J.H.P."/>
            <person name="Lipzen A."/>
            <person name="Nolan M."/>
            <person name="Ohm R.A."/>
            <person name="Tamas L."/>
            <person name="Grigoriev I.V."/>
            <person name="Spatafora J.W."/>
            <person name="Nagy L.G."/>
            <person name="Kovacs G.M."/>
        </authorList>
    </citation>
    <scope>NUCLEOTIDE SEQUENCE [LARGE SCALE GENOMIC DNA]</scope>
    <source>
        <strain evidence="20 21">DSE2036</strain>
    </source>
</reference>
<feature type="region of interest" description="Disordered" evidence="17">
    <location>
        <begin position="72"/>
        <end position="102"/>
    </location>
</feature>
<evidence type="ECO:0000256" key="3">
    <source>
        <dbReference type="ARBA" id="ARBA00004569"/>
    </source>
</evidence>
<evidence type="ECO:0000256" key="10">
    <source>
        <dbReference type="ARBA" id="ARBA00023004"/>
    </source>
</evidence>
<dbReference type="InterPro" id="IPR013785">
    <property type="entry name" value="Aldolase_TIM"/>
</dbReference>
<comment type="similarity">
    <text evidence="13">In the C-terminal section; belongs to the FMN-dependent alpha-hydroxy acid dehydrogenase family.</text>
</comment>
<dbReference type="GO" id="GO:0005758">
    <property type="term" value="C:mitochondrial intermembrane space"/>
    <property type="evidence" value="ECO:0007669"/>
    <property type="project" value="UniProtKB-SubCell"/>
</dbReference>
<comment type="catalytic activity">
    <reaction evidence="12">
        <text>(S)-lactate + 2 Fe(III)-[cytochrome c] = 2 Fe(II)-[cytochrome c] + pyruvate + 2 H(+)</text>
        <dbReference type="Rhea" id="RHEA:19909"/>
        <dbReference type="Rhea" id="RHEA-COMP:10350"/>
        <dbReference type="Rhea" id="RHEA-COMP:14399"/>
        <dbReference type="ChEBI" id="CHEBI:15361"/>
        <dbReference type="ChEBI" id="CHEBI:15378"/>
        <dbReference type="ChEBI" id="CHEBI:16651"/>
        <dbReference type="ChEBI" id="CHEBI:29033"/>
        <dbReference type="ChEBI" id="CHEBI:29034"/>
        <dbReference type="EC" id="1.1.2.3"/>
    </reaction>
    <physiologicalReaction direction="left-to-right" evidence="12">
        <dbReference type="Rhea" id="RHEA:19910"/>
    </physiologicalReaction>
</comment>
<dbReference type="Pfam" id="PF01070">
    <property type="entry name" value="FMN_dh"/>
    <property type="match status" value="1"/>
</dbReference>
<dbReference type="AlphaFoldDB" id="A0A2V1DW19"/>
<dbReference type="EMBL" id="KZ805344">
    <property type="protein sequence ID" value="PVI02309.1"/>
    <property type="molecule type" value="Genomic_DNA"/>
</dbReference>
<feature type="compositionally biased region" description="Polar residues" evidence="17">
    <location>
        <begin position="72"/>
        <end position="87"/>
    </location>
</feature>
<name>A0A2V1DW19_9PLEO</name>
<dbReference type="EC" id="1.1.2.3" evidence="15"/>
<keyword evidence="5" id="KW-0349">Heme</keyword>
<dbReference type="PANTHER" id="PTHR10578:SF104">
    <property type="entry name" value="CYTOCHROME B2, MITOCHONDRIAL-RELATED"/>
    <property type="match status" value="1"/>
</dbReference>
<dbReference type="InterPro" id="IPR036400">
    <property type="entry name" value="Cyt_B5-like_heme/steroid_sf"/>
</dbReference>
<sequence length="498" mass="54599">MAKQSDTKTVSVEEIKQHASEDDCWIVVDGEVWDITEFAREHPGGSEIIHRHAGLDASTAYNSAHSPSLISKTLSTSSHKGTLSAPSPSHALLKPPPTPTAQPALEIGAKPPLTSLINAYDFEAVAEKTLTKKTYAFYSSAATNLVTRDANRSLFDRVWFRPRMLRDVKSVDTRTRMLGNEVRLPFFVSPAAMARLAHPEGELALARGCREFGIAQCISTNAAYPMNEITASVPANSVPFFFQLYVNKDRSASEALLRDAEANGIKGIFFTIDGPVQGKREGDERVKVEATTNAKAAISGAAARNDKRGGGLGRTMGGYIDPTFNWEDIRWLRKATKLPIVAKGVMTAEDAVLAVKYGLDGIVISNHGGRNLDTTPPSLLTLMEIRRHHPEVFQHLEVFIDCGIRRGTDIIKALCLGAKAVGMGRPFLYSLTYGQEGVEHFIDIMKDEMETTMRLLGITDLSQCHPKYLNVCDVEHLIPKSLDSPFPEIPQSSVRAKL</sequence>
<evidence type="ECO:0000256" key="2">
    <source>
        <dbReference type="ARBA" id="ARBA00001970"/>
    </source>
</evidence>
<dbReference type="InterPro" id="IPR001199">
    <property type="entry name" value="Cyt_B5-like_heme/steroid-bd"/>
</dbReference>
<dbReference type="STRING" id="97972.A0A2V1DW19"/>
<evidence type="ECO:0000256" key="8">
    <source>
        <dbReference type="ARBA" id="ARBA00022723"/>
    </source>
</evidence>
<dbReference type="SUPFAM" id="SSF51395">
    <property type="entry name" value="FMN-linked oxidoreductases"/>
    <property type="match status" value="1"/>
</dbReference>
<keyword evidence="6" id="KW-0285">Flavoprotein</keyword>
<evidence type="ECO:0000256" key="1">
    <source>
        <dbReference type="ARBA" id="ARBA00001917"/>
    </source>
</evidence>
<comment type="subcellular location">
    <subcellularLocation>
        <location evidence="3">Mitochondrion intermembrane space</location>
    </subcellularLocation>
</comment>
<gene>
    <name evidence="20" type="ORF">DM02DRAFT_641315</name>
</gene>
<evidence type="ECO:0000313" key="21">
    <source>
        <dbReference type="Proteomes" id="UP000244855"/>
    </source>
</evidence>
<comment type="cofactor">
    <cofactor evidence="1">
        <name>FMN</name>
        <dbReference type="ChEBI" id="CHEBI:58210"/>
    </cofactor>
</comment>
<comment type="subunit">
    <text evidence="4">Homotetramer.</text>
</comment>
<evidence type="ECO:0000313" key="20">
    <source>
        <dbReference type="EMBL" id="PVI02309.1"/>
    </source>
</evidence>
<dbReference type="Gene3D" id="3.10.120.10">
    <property type="entry name" value="Cytochrome b5-like heme/steroid binding domain"/>
    <property type="match status" value="1"/>
</dbReference>
<evidence type="ECO:0000256" key="13">
    <source>
        <dbReference type="ARBA" id="ARBA00061137"/>
    </source>
</evidence>
<evidence type="ECO:0000256" key="15">
    <source>
        <dbReference type="ARBA" id="ARBA00066458"/>
    </source>
</evidence>
<organism evidence="20 21">
    <name type="scientific">Periconia macrospinosa</name>
    <dbReference type="NCBI Taxonomy" id="97972"/>
    <lineage>
        <taxon>Eukaryota</taxon>
        <taxon>Fungi</taxon>
        <taxon>Dikarya</taxon>
        <taxon>Ascomycota</taxon>
        <taxon>Pezizomycotina</taxon>
        <taxon>Dothideomycetes</taxon>
        <taxon>Pleosporomycetidae</taxon>
        <taxon>Pleosporales</taxon>
        <taxon>Massarineae</taxon>
        <taxon>Periconiaceae</taxon>
        <taxon>Periconia</taxon>
    </lineage>
</organism>
<feature type="domain" description="FMN hydroxy acid dehydrogenase" evidence="19">
    <location>
        <begin position="111"/>
        <end position="474"/>
    </location>
</feature>
<comment type="cofactor">
    <cofactor evidence="2">
        <name>heme b</name>
        <dbReference type="ChEBI" id="CHEBI:60344"/>
    </cofactor>
</comment>
<proteinExistence type="inferred from homology"/>
<keyword evidence="21" id="KW-1185">Reference proteome</keyword>
<dbReference type="PANTHER" id="PTHR10578">
    <property type="entry name" value="S -2-HYDROXY-ACID OXIDASE-RELATED"/>
    <property type="match status" value="1"/>
</dbReference>
<keyword evidence="10" id="KW-0408">Iron</keyword>
<keyword evidence="9" id="KW-0560">Oxidoreductase</keyword>
<evidence type="ECO:0000256" key="11">
    <source>
        <dbReference type="ARBA" id="ARBA00023128"/>
    </source>
</evidence>
<evidence type="ECO:0000256" key="4">
    <source>
        <dbReference type="ARBA" id="ARBA00011881"/>
    </source>
</evidence>
<dbReference type="Proteomes" id="UP000244855">
    <property type="component" value="Unassembled WGS sequence"/>
</dbReference>
<dbReference type="Gene3D" id="3.20.20.70">
    <property type="entry name" value="Aldolase class I"/>
    <property type="match status" value="1"/>
</dbReference>
<accession>A0A2V1DW19</accession>
<keyword evidence="7" id="KW-0288">FMN</keyword>
<dbReference type="InterPro" id="IPR037458">
    <property type="entry name" value="L-MDH/L-LDH_FMN-bd"/>
</dbReference>
<evidence type="ECO:0000256" key="17">
    <source>
        <dbReference type="SAM" id="MobiDB-lite"/>
    </source>
</evidence>
<keyword evidence="8" id="KW-0479">Metal-binding</keyword>
<evidence type="ECO:0000256" key="14">
    <source>
        <dbReference type="ARBA" id="ARBA00061589"/>
    </source>
</evidence>
<dbReference type="PROSITE" id="PS51349">
    <property type="entry name" value="FMN_HYDROXY_ACID_DH_2"/>
    <property type="match status" value="1"/>
</dbReference>
<dbReference type="InterPro" id="IPR000262">
    <property type="entry name" value="FMN-dep_DH"/>
</dbReference>
<dbReference type="InterPro" id="IPR037396">
    <property type="entry name" value="FMN_HAD"/>
</dbReference>
<dbReference type="OrthoDB" id="1925334at2759"/>
<evidence type="ECO:0000256" key="9">
    <source>
        <dbReference type="ARBA" id="ARBA00023002"/>
    </source>
</evidence>
<dbReference type="GO" id="GO:0046872">
    <property type="term" value="F:metal ion binding"/>
    <property type="evidence" value="ECO:0007669"/>
    <property type="project" value="UniProtKB-KW"/>
</dbReference>
<evidence type="ECO:0000256" key="16">
    <source>
        <dbReference type="ARBA" id="ARBA00068515"/>
    </source>
</evidence>
<protein>
    <recommendedName>
        <fullName evidence="16">L-lactate dehydrogenase (cytochrome)</fullName>
        <ecNumber evidence="15">1.1.2.3</ecNumber>
    </recommendedName>
</protein>
<comment type="similarity">
    <text evidence="14">In the N-terminal section; belongs to the cytochrome b5 family.</text>
</comment>
<dbReference type="SMART" id="SM01117">
    <property type="entry name" value="Cyt-b5"/>
    <property type="match status" value="1"/>
</dbReference>
<dbReference type="SUPFAM" id="SSF55856">
    <property type="entry name" value="Cytochrome b5-like heme/steroid binding domain"/>
    <property type="match status" value="1"/>
</dbReference>
<feature type="domain" description="Cytochrome b5 heme-binding" evidence="18">
    <location>
        <begin position="7"/>
        <end position="84"/>
    </location>
</feature>
<evidence type="ECO:0000256" key="6">
    <source>
        <dbReference type="ARBA" id="ARBA00022630"/>
    </source>
</evidence>
<dbReference type="GO" id="GO:0004460">
    <property type="term" value="F:L-lactate dehydrogenase (cytochrome) activity"/>
    <property type="evidence" value="ECO:0007669"/>
    <property type="project" value="UniProtKB-EC"/>
</dbReference>
<dbReference type="PROSITE" id="PS50255">
    <property type="entry name" value="CYTOCHROME_B5_2"/>
    <property type="match status" value="1"/>
</dbReference>